<evidence type="ECO:0000313" key="21">
    <source>
        <dbReference type="EMBL" id="NXL64749.1"/>
    </source>
</evidence>
<dbReference type="PRINTS" id="PR01645">
    <property type="entry name" value="TRPCHANNEL4"/>
</dbReference>
<feature type="non-terminal residue" evidence="21">
    <location>
        <position position="1"/>
    </location>
</feature>
<dbReference type="SUPFAM" id="SSF48403">
    <property type="entry name" value="Ankyrin repeat"/>
    <property type="match status" value="1"/>
</dbReference>
<evidence type="ECO:0000256" key="8">
    <source>
        <dbReference type="ARBA" id="ARBA00022837"/>
    </source>
</evidence>
<feature type="compositionally biased region" description="Polar residues" evidence="18">
    <location>
        <begin position="763"/>
        <end position="775"/>
    </location>
</feature>
<dbReference type="InterPro" id="IPR002153">
    <property type="entry name" value="TRPC_channel"/>
</dbReference>
<comment type="subcellular location">
    <subcellularLocation>
        <location evidence="1">Cell membrane</location>
        <topology evidence="1">Multi-pass membrane protein</topology>
    </subcellularLocation>
</comment>
<evidence type="ECO:0000256" key="9">
    <source>
        <dbReference type="ARBA" id="ARBA00022989"/>
    </source>
</evidence>
<dbReference type="SMART" id="SM01420">
    <property type="entry name" value="TRP_2"/>
    <property type="match status" value="1"/>
</dbReference>
<dbReference type="Pfam" id="PF08344">
    <property type="entry name" value="TRP_2"/>
    <property type="match status" value="1"/>
</dbReference>
<dbReference type="PRINTS" id="PR01097">
    <property type="entry name" value="TRNSRECEPTRP"/>
</dbReference>
<evidence type="ECO:0000256" key="4">
    <source>
        <dbReference type="ARBA" id="ARBA00022568"/>
    </source>
</evidence>
<feature type="region of interest" description="Disordered" evidence="18">
    <location>
        <begin position="910"/>
        <end position="950"/>
    </location>
</feature>
<feature type="transmembrane region" description="Helical" evidence="19">
    <location>
        <begin position="440"/>
        <end position="460"/>
    </location>
</feature>
<dbReference type="InterPro" id="IPR005821">
    <property type="entry name" value="Ion_trans_dom"/>
</dbReference>
<keyword evidence="4" id="KW-0109">Calcium transport</keyword>
<evidence type="ECO:0000313" key="22">
    <source>
        <dbReference type="Proteomes" id="UP000568556"/>
    </source>
</evidence>
<dbReference type="Pfam" id="PF12796">
    <property type="entry name" value="Ank_2"/>
    <property type="match status" value="1"/>
</dbReference>
<comment type="catalytic activity">
    <reaction evidence="15">
        <text>Ca(2+)(in) = Ca(2+)(out)</text>
        <dbReference type="Rhea" id="RHEA:29671"/>
        <dbReference type="ChEBI" id="CHEBI:29108"/>
    </reaction>
</comment>
<evidence type="ECO:0000259" key="20">
    <source>
        <dbReference type="SMART" id="SM01420"/>
    </source>
</evidence>
<keyword evidence="13" id="KW-1015">Disulfide bond</keyword>
<feature type="transmembrane region" description="Helical" evidence="19">
    <location>
        <begin position="562"/>
        <end position="584"/>
    </location>
</feature>
<dbReference type="AlphaFoldDB" id="A0A7L0UD79"/>
<keyword evidence="9 19" id="KW-1133">Transmembrane helix</keyword>
<dbReference type="InterPro" id="IPR002110">
    <property type="entry name" value="Ankyrin_rpt"/>
</dbReference>
<keyword evidence="12 19" id="KW-0472">Membrane</keyword>
<keyword evidence="5" id="KW-0107">Calcium channel</keyword>
<dbReference type="GO" id="GO:0015279">
    <property type="term" value="F:store-operated calcium channel activity"/>
    <property type="evidence" value="ECO:0007669"/>
    <property type="project" value="TreeGrafter"/>
</dbReference>
<dbReference type="PANTHER" id="PTHR10117:SF25">
    <property type="entry name" value="SHORT TRANSIENT RECEPTOR POTENTIAL CHANNEL 4"/>
    <property type="match status" value="1"/>
</dbReference>
<dbReference type="GO" id="GO:0005886">
    <property type="term" value="C:plasma membrane"/>
    <property type="evidence" value="ECO:0007669"/>
    <property type="project" value="UniProtKB-SubCell"/>
</dbReference>
<feature type="transmembrane region" description="Helical" evidence="19">
    <location>
        <begin position="520"/>
        <end position="542"/>
    </location>
</feature>
<feature type="transmembrane region" description="Helical" evidence="19">
    <location>
        <begin position="363"/>
        <end position="382"/>
    </location>
</feature>
<evidence type="ECO:0000256" key="15">
    <source>
        <dbReference type="ARBA" id="ARBA00036634"/>
    </source>
</evidence>
<sequence>NMAQFYYKRSVNAPYRDRIPLRIVRAESELSHSEKAYLNAVEKGDYASVKKALEEAEIYFKININCIDPLGRTALLIAIENENLELIELLLSFNVYVGDALLHAIRKEVVGAVELLLNHKKPSGEKQVPPVLLDKQFSEFTPDITPIILAAHTNNYEIIKLLVQKGVSVPRPHEVRCNCVECVSSSDVDSLRHSRSRLNIYKALASPSLIALSSEDPFLTAFQLSWELQELSKVENEFKSEYEELSRQCKQFAKDLLDQTRSSRELEIILNYRDDNSLIEEQSGNDLARLKLAIKYRQKEFVAQPNCQQLLASRWYDEFPGWRRRHWAVKMLTCVVIGLLFPVFSVCYLIAPKSPLGLFIRKPFIKFICHTASYLTFLFLLLLASQHIDRSDLSMQGPPPTIVEWMILPWVLGFIWGEIKQMWDGGLQDYIHDWWNLMDFVMNSLYLATISLKIVAFSKYSGLVPRESWDMWHPTLVAEALFAIANIFSSLRLISLFTANSHLGPLQISLGRMLLDILKFLFIYCLVLLAFANGLNQLYFYYETNEPGNCKGIRCEKQNNAFSTLFETLQSLFWSIFGLINLYVTNVKARHEFTEFVGATMFGTYNVISLVVLLNMLIAMMNNSYQLIADHADIEWKFARTKLWMSYFEEGGTLPTPFNVIPSPKSLWYLIKWLWRHLCKKKIRRKPESFGTIGRRAADNLRRHHQYQEVMRNLVKRYVAAMIRDAKTEEGLTEENFKELKQDISSFRFEVLGLLKGSKLSNLQTPKMNKDTASLSENEENSENEGNKKGKKKTFSLFDITTMIHPRSATIASEAHNVSNGSAMMVSESTKEKQKRVNFVTDMKNFGLFHRRSKTNSVEQSTNKIYTVSEEVSRQQAEEQCEKTAELDEGELTMNCELNLQSPGEKCVLAESQNTDDSSGSQEEGSICASETEKMELQNSEPATPQDQLDKELDISIDCDGKHETTDQGDYVITRL</sequence>
<protein>
    <submittedName>
        <fullName evidence="21">TRPC4 protein</fullName>
    </submittedName>
</protein>
<feature type="compositionally biased region" description="Polar residues" evidence="18">
    <location>
        <begin position="911"/>
        <end position="924"/>
    </location>
</feature>
<feature type="domain" description="Transient receptor ion channel" evidence="20">
    <location>
        <begin position="177"/>
        <end position="239"/>
    </location>
</feature>
<dbReference type="GO" id="GO:0070679">
    <property type="term" value="F:inositol 1,4,5 trisphosphate binding"/>
    <property type="evidence" value="ECO:0007669"/>
    <property type="project" value="TreeGrafter"/>
</dbReference>
<feature type="region of interest" description="Disordered" evidence="18">
    <location>
        <begin position="763"/>
        <end position="790"/>
    </location>
</feature>
<feature type="transmembrane region" description="Helical" evidence="19">
    <location>
        <begin position="480"/>
        <end position="499"/>
    </location>
</feature>
<dbReference type="PROSITE" id="PS50088">
    <property type="entry name" value="ANK_REPEAT"/>
    <property type="match status" value="1"/>
</dbReference>
<keyword evidence="11" id="KW-0406">Ion transport</keyword>
<feature type="transmembrane region" description="Helical" evidence="19">
    <location>
        <begin position="327"/>
        <end position="351"/>
    </location>
</feature>
<dbReference type="FunFam" id="1.10.287.70:FF:000266">
    <property type="entry name" value="Transient receptor potential cation channel subfamily c member 1"/>
    <property type="match status" value="1"/>
</dbReference>
<feature type="non-terminal residue" evidence="21">
    <location>
        <position position="976"/>
    </location>
</feature>
<dbReference type="Gene3D" id="1.25.40.20">
    <property type="entry name" value="Ankyrin repeat-containing domain"/>
    <property type="match status" value="1"/>
</dbReference>
<dbReference type="NCBIfam" id="TIGR00870">
    <property type="entry name" value="trp"/>
    <property type="match status" value="1"/>
</dbReference>
<keyword evidence="6 19" id="KW-0812">Transmembrane</keyword>
<dbReference type="GO" id="GO:0034703">
    <property type="term" value="C:cation channel complex"/>
    <property type="evidence" value="ECO:0007669"/>
    <property type="project" value="TreeGrafter"/>
</dbReference>
<feature type="compositionally biased region" description="Polar residues" evidence="18">
    <location>
        <begin position="937"/>
        <end position="947"/>
    </location>
</feature>
<comment type="caution">
    <text evidence="21">The sequence shown here is derived from an EMBL/GenBank/DDBJ whole genome shotgun (WGS) entry which is preliminary data.</text>
</comment>
<keyword evidence="7" id="KW-0677">Repeat</keyword>
<feature type="repeat" description="ANK" evidence="16">
    <location>
        <begin position="142"/>
        <end position="174"/>
    </location>
</feature>
<evidence type="ECO:0000256" key="19">
    <source>
        <dbReference type="SAM" id="Phobius"/>
    </source>
</evidence>
<gene>
    <name evidence="21" type="primary">Trpc4</name>
    <name evidence="21" type="ORF">CHOACU_R04103</name>
</gene>
<evidence type="ECO:0000256" key="16">
    <source>
        <dbReference type="PROSITE-ProRule" id="PRU00023"/>
    </source>
</evidence>
<evidence type="ECO:0000256" key="6">
    <source>
        <dbReference type="ARBA" id="ARBA00022692"/>
    </source>
</evidence>
<evidence type="ECO:0000256" key="2">
    <source>
        <dbReference type="ARBA" id="ARBA00022448"/>
    </source>
</evidence>
<evidence type="ECO:0000256" key="12">
    <source>
        <dbReference type="ARBA" id="ARBA00023136"/>
    </source>
</evidence>
<evidence type="ECO:0000256" key="10">
    <source>
        <dbReference type="ARBA" id="ARBA00023043"/>
    </source>
</evidence>
<dbReference type="EMBL" id="VXAQ01001038">
    <property type="protein sequence ID" value="NXL64749.1"/>
    <property type="molecule type" value="Genomic_DNA"/>
</dbReference>
<feature type="transmembrane region" description="Helical" evidence="19">
    <location>
        <begin position="402"/>
        <end position="419"/>
    </location>
</feature>
<keyword evidence="8" id="KW-0106">Calcium</keyword>
<dbReference type="OrthoDB" id="2373987at2759"/>
<evidence type="ECO:0000256" key="11">
    <source>
        <dbReference type="ARBA" id="ARBA00023065"/>
    </source>
</evidence>
<dbReference type="GO" id="GO:0051480">
    <property type="term" value="P:regulation of cytosolic calcium ion concentration"/>
    <property type="evidence" value="ECO:0007669"/>
    <property type="project" value="TreeGrafter"/>
</dbReference>
<evidence type="ECO:0000256" key="13">
    <source>
        <dbReference type="ARBA" id="ARBA00023157"/>
    </source>
</evidence>
<feature type="transmembrane region" description="Helical" evidence="19">
    <location>
        <begin position="596"/>
        <end position="618"/>
    </location>
</feature>
<organism evidence="21 22">
    <name type="scientific">Chordeiles acutipennis</name>
    <name type="common">Lesser nighthawk</name>
    <name type="synonym">Caprimulgus acutipennis</name>
    <dbReference type="NCBI Taxonomy" id="118183"/>
    <lineage>
        <taxon>Eukaryota</taxon>
        <taxon>Metazoa</taxon>
        <taxon>Chordata</taxon>
        <taxon>Craniata</taxon>
        <taxon>Vertebrata</taxon>
        <taxon>Euteleostomi</taxon>
        <taxon>Archelosauria</taxon>
        <taxon>Archosauria</taxon>
        <taxon>Dinosauria</taxon>
        <taxon>Saurischia</taxon>
        <taxon>Theropoda</taxon>
        <taxon>Coelurosauria</taxon>
        <taxon>Aves</taxon>
        <taxon>Neognathae</taxon>
        <taxon>Neoaves</taxon>
        <taxon>Strisores</taxon>
        <taxon>Caprimulgiformes</taxon>
        <taxon>Caprimulgidae</taxon>
        <taxon>Chordeilinae</taxon>
        <taxon>Chordeiles</taxon>
    </lineage>
</organism>
<keyword evidence="14" id="KW-0407">Ion channel</keyword>
<evidence type="ECO:0000256" key="18">
    <source>
        <dbReference type="SAM" id="MobiDB-lite"/>
    </source>
</evidence>
<dbReference type="InterPro" id="IPR005460">
    <property type="entry name" value="TRPC4_channel"/>
</dbReference>
<dbReference type="FunFam" id="1.25.40.20:FF:000023">
    <property type="entry name" value="short transient receptor potential channel 4 isoform X1"/>
    <property type="match status" value="1"/>
</dbReference>
<feature type="coiled-coil region" evidence="17">
    <location>
        <begin position="228"/>
        <end position="255"/>
    </location>
</feature>
<evidence type="ECO:0000256" key="7">
    <source>
        <dbReference type="ARBA" id="ARBA00022737"/>
    </source>
</evidence>
<dbReference type="Pfam" id="PF00520">
    <property type="entry name" value="Ion_trans"/>
    <property type="match status" value="1"/>
</dbReference>
<name>A0A7L0UD79_CHOAC</name>
<dbReference type="Pfam" id="PF00023">
    <property type="entry name" value="Ank"/>
    <property type="match status" value="1"/>
</dbReference>
<dbReference type="SMART" id="SM00248">
    <property type="entry name" value="ANK"/>
    <property type="match status" value="2"/>
</dbReference>
<dbReference type="PANTHER" id="PTHR10117">
    <property type="entry name" value="TRANSIENT RECEPTOR POTENTIAL CHANNEL"/>
    <property type="match status" value="1"/>
</dbReference>
<evidence type="ECO:0000256" key="5">
    <source>
        <dbReference type="ARBA" id="ARBA00022673"/>
    </source>
</evidence>
<reference evidence="21 22" key="1">
    <citation type="submission" date="2019-09" db="EMBL/GenBank/DDBJ databases">
        <title>Bird 10,000 Genomes (B10K) Project - Family phase.</title>
        <authorList>
            <person name="Zhang G."/>
        </authorList>
    </citation>
    <scope>NUCLEOTIDE SEQUENCE [LARGE SCALE GENOMIC DNA]</scope>
    <source>
        <strain evidence="21">B10K-DU-008-62</strain>
        <tissue evidence="21">Mixed tissue sample</tissue>
    </source>
</reference>
<evidence type="ECO:0000256" key="14">
    <source>
        <dbReference type="ARBA" id="ARBA00023303"/>
    </source>
</evidence>
<dbReference type="Proteomes" id="UP000568556">
    <property type="component" value="Unassembled WGS sequence"/>
</dbReference>
<proteinExistence type="predicted"/>
<dbReference type="InterPro" id="IPR036770">
    <property type="entry name" value="Ankyrin_rpt-contain_sf"/>
</dbReference>
<accession>A0A7L0UD79</accession>
<keyword evidence="2" id="KW-0813">Transport</keyword>
<evidence type="ECO:0000256" key="1">
    <source>
        <dbReference type="ARBA" id="ARBA00004651"/>
    </source>
</evidence>
<keyword evidence="17" id="KW-0175">Coiled coil</keyword>
<keyword evidence="3" id="KW-1003">Cell membrane</keyword>
<evidence type="ECO:0000256" key="3">
    <source>
        <dbReference type="ARBA" id="ARBA00022475"/>
    </source>
</evidence>
<keyword evidence="22" id="KW-1185">Reference proteome</keyword>
<keyword evidence="10 16" id="KW-0040">ANK repeat</keyword>
<evidence type="ECO:0000256" key="17">
    <source>
        <dbReference type="SAM" id="Coils"/>
    </source>
</evidence>
<dbReference type="InterPro" id="IPR013555">
    <property type="entry name" value="TRP_dom"/>
</dbReference>